<name>A0A9X2ZAR7_9MYCO</name>
<dbReference type="EMBL" id="JACKVK010000020">
    <property type="protein sequence ID" value="MCV7424575.1"/>
    <property type="molecule type" value="Genomic_DNA"/>
</dbReference>
<protein>
    <recommendedName>
        <fullName evidence="4">Integral membrane protein</fullName>
    </recommendedName>
</protein>
<evidence type="ECO:0000313" key="2">
    <source>
        <dbReference type="EMBL" id="MCV7424575.1"/>
    </source>
</evidence>
<dbReference type="RefSeq" id="WP_263999651.1">
    <property type="nucleotide sequence ID" value="NZ_JACKVK010000020.1"/>
</dbReference>
<keyword evidence="1" id="KW-0472">Membrane</keyword>
<feature type="transmembrane region" description="Helical" evidence="1">
    <location>
        <begin position="32"/>
        <end position="52"/>
    </location>
</feature>
<sequence>MTQTTESSTRDRWARVREQWDERLDAAQQSVVVSWASFTAMFLSVRALTHWIRDGHGPSGGGISFGGKHFHHYNIGIALFAVVGGIGLRGEERHRHHPATAVAYGSAAALVVDELALLLDLQDVYWAKDGRKSVDAAVTLIAGGGLFAAGLPFWPHARRALRSR</sequence>
<evidence type="ECO:0000256" key="1">
    <source>
        <dbReference type="SAM" id="Phobius"/>
    </source>
</evidence>
<organism evidence="2 3">
    <name type="scientific">Mycobacterium yunnanensis</name>
    <dbReference type="NCBI Taxonomy" id="368477"/>
    <lineage>
        <taxon>Bacteria</taxon>
        <taxon>Bacillati</taxon>
        <taxon>Actinomycetota</taxon>
        <taxon>Actinomycetes</taxon>
        <taxon>Mycobacteriales</taxon>
        <taxon>Mycobacteriaceae</taxon>
        <taxon>Mycobacterium</taxon>
    </lineage>
</organism>
<reference evidence="2" key="1">
    <citation type="submission" date="2020-07" db="EMBL/GenBank/DDBJ databases">
        <authorList>
            <person name="Pettersson B.M.F."/>
            <person name="Behra P.R.K."/>
            <person name="Ramesh M."/>
            <person name="Das S."/>
            <person name="Dasgupta S."/>
            <person name="Kirsebom L.A."/>
        </authorList>
    </citation>
    <scope>NUCLEOTIDE SEQUENCE</scope>
    <source>
        <strain evidence="2">DSM 44838</strain>
    </source>
</reference>
<feature type="transmembrane region" description="Helical" evidence="1">
    <location>
        <begin position="101"/>
        <end position="121"/>
    </location>
</feature>
<proteinExistence type="predicted"/>
<dbReference type="AlphaFoldDB" id="A0A9X2ZAR7"/>
<dbReference type="Proteomes" id="UP001141629">
    <property type="component" value="Unassembled WGS sequence"/>
</dbReference>
<feature type="transmembrane region" description="Helical" evidence="1">
    <location>
        <begin position="72"/>
        <end position="89"/>
    </location>
</feature>
<keyword evidence="1" id="KW-1133">Transmembrane helix</keyword>
<keyword evidence="1" id="KW-0812">Transmembrane</keyword>
<accession>A0A9X2ZAR7</accession>
<gene>
    <name evidence="2" type="ORF">H7K45_28950</name>
</gene>
<comment type="caution">
    <text evidence="2">The sequence shown here is derived from an EMBL/GenBank/DDBJ whole genome shotgun (WGS) entry which is preliminary data.</text>
</comment>
<reference evidence="2" key="2">
    <citation type="journal article" date="2022" name="BMC Genomics">
        <title>Comparative genome analysis of mycobacteria focusing on tRNA and non-coding RNA.</title>
        <authorList>
            <person name="Behra P.R.K."/>
            <person name="Pettersson B.M.F."/>
            <person name="Ramesh M."/>
            <person name="Das S."/>
            <person name="Dasgupta S."/>
            <person name="Kirsebom L.A."/>
        </authorList>
    </citation>
    <scope>NUCLEOTIDE SEQUENCE</scope>
    <source>
        <strain evidence="2">DSM 44838</strain>
    </source>
</reference>
<evidence type="ECO:0000313" key="3">
    <source>
        <dbReference type="Proteomes" id="UP001141629"/>
    </source>
</evidence>
<keyword evidence="3" id="KW-1185">Reference proteome</keyword>
<feature type="transmembrane region" description="Helical" evidence="1">
    <location>
        <begin position="133"/>
        <end position="154"/>
    </location>
</feature>
<evidence type="ECO:0008006" key="4">
    <source>
        <dbReference type="Google" id="ProtNLM"/>
    </source>
</evidence>